<comment type="caution">
    <text evidence="3">The sequence shown here is derived from an EMBL/GenBank/DDBJ whole genome shotgun (WGS) entry which is preliminary data.</text>
</comment>
<dbReference type="GO" id="GO:0016805">
    <property type="term" value="F:dipeptidase activity"/>
    <property type="evidence" value="ECO:0007669"/>
    <property type="project" value="InterPro"/>
</dbReference>
<dbReference type="InterPro" id="IPR052030">
    <property type="entry name" value="Peptidase_M20/M20A_hydrolases"/>
</dbReference>
<dbReference type="SUPFAM" id="SSF55031">
    <property type="entry name" value="Bacterial exopeptidase dimerisation domain"/>
    <property type="match status" value="1"/>
</dbReference>
<dbReference type="InterPro" id="IPR017439">
    <property type="entry name" value="Amidohydrolase"/>
</dbReference>
<dbReference type="AlphaFoldDB" id="A0A2A7MG42"/>
<gene>
    <name evidence="3" type="ORF">CQ394_01310</name>
</gene>
<dbReference type="EMBL" id="PDCJ01000001">
    <property type="protein sequence ID" value="PEG30393.1"/>
    <property type="molecule type" value="Genomic_DNA"/>
</dbReference>
<dbReference type="GO" id="GO:0046657">
    <property type="term" value="P:folic acid catabolic process"/>
    <property type="evidence" value="ECO:0007669"/>
    <property type="project" value="TreeGrafter"/>
</dbReference>
<keyword evidence="4" id="KW-1185">Reference proteome</keyword>
<keyword evidence="3" id="KW-0378">Hydrolase</keyword>
<dbReference type="Proteomes" id="UP000220840">
    <property type="component" value="Unassembled WGS sequence"/>
</dbReference>
<evidence type="ECO:0000313" key="3">
    <source>
        <dbReference type="EMBL" id="PEG30393.1"/>
    </source>
</evidence>
<accession>A0A2A7MG42</accession>
<dbReference type="SUPFAM" id="SSF53187">
    <property type="entry name" value="Zn-dependent exopeptidases"/>
    <property type="match status" value="1"/>
</dbReference>
<dbReference type="InterPro" id="IPR036264">
    <property type="entry name" value="Bact_exopeptidase_dim_dom"/>
</dbReference>
<dbReference type="GO" id="GO:0071713">
    <property type="term" value="F:para-aminobenzoyl-glutamate hydrolase activity"/>
    <property type="evidence" value="ECO:0007669"/>
    <property type="project" value="TreeGrafter"/>
</dbReference>
<evidence type="ECO:0000313" key="4">
    <source>
        <dbReference type="Proteomes" id="UP000220840"/>
    </source>
</evidence>
<sequence>MEKYEEELIKYIDENDERYKEIARKIHEKPEVSNYEFFSSKLLADTLSANGFDVKIDVANHRTGFTAVKKSDKKGPVLVFLAEYDALEGLGHGCGHNLIGTISVFAAIALSKFLDNFGGEVRVYGTPGEEGGENGSAKEDFVNLGYFKDVDIALETHPNIVNTLTPKSLALDPVDIEFFGKAAHAGVSPEQGINALDALILTYNGINALRQHLTSDVKIHGIVLDGGTAPNIVPDYSRGRFYIRADTRERVNEVRKKVLNIVKGAALSTGCTYKMDLFQNKVDNLVPNKKLDEVYERYLNELSQEYERDIKFASTDAGNVSQVIPTLHAGIKITNGNYSLHTVEFKDAAVSKDGLNAINLGAKLLSLTGLKLLSEPSLVEEIKEYHIIKK</sequence>
<dbReference type="InterPro" id="IPR017144">
    <property type="entry name" value="Xaa-Arg_dipeptidase"/>
</dbReference>
<dbReference type="PANTHER" id="PTHR30575">
    <property type="entry name" value="PEPTIDASE M20"/>
    <property type="match status" value="1"/>
</dbReference>
<dbReference type="Gene3D" id="3.40.630.10">
    <property type="entry name" value="Zn peptidases"/>
    <property type="match status" value="1"/>
</dbReference>
<evidence type="ECO:0000259" key="2">
    <source>
        <dbReference type="Pfam" id="PF07687"/>
    </source>
</evidence>
<dbReference type="STRING" id="137838.GCA_001458595_01703"/>
<dbReference type="FunFam" id="3.30.70.360:FF:000004">
    <property type="entry name" value="Peptidase M20 domain-containing protein 2"/>
    <property type="match status" value="1"/>
</dbReference>
<proteinExistence type="inferred from homology"/>
<dbReference type="NCBIfam" id="TIGR01891">
    <property type="entry name" value="amidohydrolases"/>
    <property type="match status" value="1"/>
</dbReference>
<dbReference type="Pfam" id="PF01546">
    <property type="entry name" value="Peptidase_M20"/>
    <property type="match status" value="1"/>
</dbReference>
<dbReference type="RefSeq" id="WP_058294564.1">
    <property type="nucleotide sequence ID" value="NZ_CAMRXG010000050.1"/>
</dbReference>
<dbReference type="PANTHER" id="PTHR30575:SF0">
    <property type="entry name" value="XAA-ARG DIPEPTIDASE"/>
    <property type="match status" value="1"/>
</dbReference>
<dbReference type="Pfam" id="PF07687">
    <property type="entry name" value="M20_dimer"/>
    <property type="match status" value="1"/>
</dbReference>
<comment type="similarity">
    <text evidence="1">Belongs to the peptidase M20A family.</text>
</comment>
<dbReference type="PIRSF" id="PIRSF037226">
    <property type="entry name" value="Amidohydrolase_ACY1L2_prd"/>
    <property type="match status" value="1"/>
</dbReference>
<dbReference type="OrthoDB" id="9781032at2"/>
<dbReference type="Gene3D" id="3.30.70.360">
    <property type="match status" value="1"/>
</dbReference>
<dbReference type="InterPro" id="IPR011650">
    <property type="entry name" value="Peptidase_M20_dimer"/>
</dbReference>
<dbReference type="InterPro" id="IPR002933">
    <property type="entry name" value="Peptidase_M20"/>
</dbReference>
<reference evidence="3 4" key="1">
    <citation type="submission" date="2017-10" db="EMBL/GenBank/DDBJ databases">
        <title>Effective Description of Clostridium neonatale sp. nov. linked to necrotizing enterocolitis in neonates and a clarification of species assignable to the genus Clostridium (Prazmowski 1880) emend. Lawson and Rainey 2016.</title>
        <authorList>
            <person name="Bernard K."/>
            <person name="Burdz T."/>
            <person name="Wiebe D."/>
            <person name="Balcewich B."/>
            <person name="Alfa M."/>
            <person name="Bernier A.-M."/>
        </authorList>
    </citation>
    <scope>NUCLEOTIDE SEQUENCE [LARGE SCALE GENOMIC DNA]</scope>
    <source>
        <strain evidence="3 4">LCDC99A005</strain>
    </source>
</reference>
<evidence type="ECO:0000256" key="1">
    <source>
        <dbReference type="PIRNR" id="PIRNR037226"/>
    </source>
</evidence>
<protein>
    <recommendedName>
        <fullName evidence="1">Peptidase M20 domain-containing protein 2</fullName>
    </recommendedName>
</protein>
<dbReference type="GO" id="GO:0005737">
    <property type="term" value="C:cytoplasm"/>
    <property type="evidence" value="ECO:0007669"/>
    <property type="project" value="TreeGrafter"/>
</dbReference>
<dbReference type="CDD" id="cd03887">
    <property type="entry name" value="M20_Acy1L2"/>
    <property type="match status" value="1"/>
</dbReference>
<name>A0A2A7MG42_9CLOT</name>
<feature type="domain" description="Peptidase M20 dimerisation" evidence="2">
    <location>
        <begin position="175"/>
        <end position="265"/>
    </location>
</feature>
<organism evidence="3 4">
    <name type="scientific">Clostridium neonatale</name>
    <dbReference type="NCBI Taxonomy" id="137838"/>
    <lineage>
        <taxon>Bacteria</taxon>
        <taxon>Bacillati</taxon>
        <taxon>Bacillota</taxon>
        <taxon>Clostridia</taxon>
        <taxon>Eubacteriales</taxon>
        <taxon>Clostridiaceae</taxon>
        <taxon>Clostridium</taxon>
    </lineage>
</organism>